<keyword evidence="2" id="KW-1185">Reference proteome</keyword>
<protein>
    <submittedName>
        <fullName evidence="1">Uncharacterized protein</fullName>
    </submittedName>
</protein>
<evidence type="ECO:0000313" key="1">
    <source>
        <dbReference type="EMBL" id="KAK4817773.1"/>
    </source>
</evidence>
<proteinExistence type="predicted"/>
<evidence type="ECO:0000313" key="2">
    <source>
        <dbReference type="Proteomes" id="UP001333110"/>
    </source>
</evidence>
<dbReference type="EMBL" id="JAUNZN010000008">
    <property type="protein sequence ID" value="KAK4817773.1"/>
    <property type="molecule type" value="Genomic_DNA"/>
</dbReference>
<gene>
    <name evidence="1" type="ORF">QYF61_026996</name>
</gene>
<accession>A0AAN7S449</accession>
<comment type="caution">
    <text evidence="1">The sequence shown here is derived from an EMBL/GenBank/DDBJ whole genome shotgun (WGS) entry which is preliminary data.</text>
</comment>
<sequence length="85" mass="9507">MKCHMNTRKHFFYLEGGQPLEPIAQRCCVVPMRGDTQNTTAPPRMLKGFIRDHFGQKRVLCLSGGRSTDVIVAVNIFLAQGSDTL</sequence>
<reference evidence="1 2" key="1">
    <citation type="journal article" date="2023" name="J. Hered.">
        <title>Chromosome-level genome of the wood stork (Mycteria americana) provides insight into avian chromosome evolution.</title>
        <authorList>
            <person name="Flamio R. Jr."/>
            <person name="Ramstad K.M."/>
        </authorList>
    </citation>
    <scope>NUCLEOTIDE SEQUENCE [LARGE SCALE GENOMIC DNA]</scope>
    <source>
        <strain evidence="1">JAX WOST 10</strain>
    </source>
</reference>
<dbReference type="AlphaFoldDB" id="A0AAN7S449"/>
<name>A0AAN7S449_MYCAM</name>
<organism evidence="1 2">
    <name type="scientific">Mycteria americana</name>
    <name type="common">Wood stork</name>
    <dbReference type="NCBI Taxonomy" id="33587"/>
    <lineage>
        <taxon>Eukaryota</taxon>
        <taxon>Metazoa</taxon>
        <taxon>Chordata</taxon>
        <taxon>Craniata</taxon>
        <taxon>Vertebrata</taxon>
        <taxon>Euteleostomi</taxon>
        <taxon>Archelosauria</taxon>
        <taxon>Archosauria</taxon>
        <taxon>Dinosauria</taxon>
        <taxon>Saurischia</taxon>
        <taxon>Theropoda</taxon>
        <taxon>Coelurosauria</taxon>
        <taxon>Aves</taxon>
        <taxon>Neognathae</taxon>
        <taxon>Neoaves</taxon>
        <taxon>Aequornithes</taxon>
        <taxon>Ciconiiformes</taxon>
        <taxon>Ciconiidae</taxon>
        <taxon>Mycteria</taxon>
    </lineage>
</organism>
<dbReference type="Proteomes" id="UP001333110">
    <property type="component" value="Unassembled WGS sequence"/>
</dbReference>